<sequence length="374" mass="40993">METAAASGGAAMGGRAPAARSGFCGVAAACIWRIEMEGDGERGDGARGTAAGGKEGSEREMRETQKMRKMVSLMMKGREMDAWEEEDDGGRWVLGYLRSGNEMRWWHVGWVMAREVKRVLQEMILSATVGFFLSARELLISLRCRNLTRLKLHSCRQITDAGVATFTANGKSLKKLSCSSCAFGATGLNAVLDGCSTLEELSVKHLKGLADDSTSQPINLGNASASLKSICLKELYKDQCFGPLLIGSKSLKTLKHIHYSGDWDKLLKAVSDHVERLKEIHLEKLQVTDRGLSAILNCLDLEILHLIKTIDCTDVGLLIKTIDCTDVGLSSIAERCKFLWKLHIDGWKTNQIGDEGLAAVAMFVILQPRMSELD</sequence>
<dbReference type="EMBL" id="CM056815">
    <property type="protein sequence ID" value="KAJ8630292.1"/>
    <property type="molecule type" value="Genomic_DNA"/>
</dbReference>
<dbReference type="Proteomes" id="UP001234297">
    <property type="component" value="Chromosome 7"/>
</dbReference>
<gene>
    <name evidence="1" type="ORF">MRB53_023615</name>
</gene>
<comment type="caution">
    <text evidence="1">The sequence shown here is derived from an EMBL/GenBank/DDBJ whole genome shotgun (WGS) entry which is preliminary data.</text>
</comment>
<accession>A0ACC2LAA7</accession>
<protein>
    <submittedName>
        <fullName evidence="1">Uncharacterized protein</fullName>
    </submittedName>
</protein>
<reference evidence="1 2" key="1">
    <citation type="journal article" date="2022" name="Hortic Res">
        <title>A haplotype resolved chromosomal level avocado genome allows analysis of novel avocado genes.</title>
        <authorList>
            <person name="Nath O."/>
            <person name="Fletcher S.J."/>
            <person name="Hayward A."/>
            <person name="Shaw L.M."/>
            <person name="Masouleh A.K."/>
            <person name="Furtado A."/>
            <person name="Henry R.J."/>
            <person name="Mitter N."/>
        </authorList>
    </citation>
    <scope>NUCLEOTIDE SEQUENCE [LARGE SCALE GENOMIC DNA]</scope>
    <source>
        <strain evidence="2">cv. Hass</strain>
    </source>
</reference>
<evidence type="ECO:0000313" key="1">
    <source>
        <dbReference type="EMBL" id="KAJ8630292.1"/>
    </source>
</evidence>
<name>A0ACC2LAA7_PERAE</name>
<keyword evidence="2" id="KW-1185">Reference proteome</keyword>
<proteinExistence type="predicted"/>
<organism evidence="1 2">
    <name type="scientific">Persea americana</name>
    <name type="common">Avocado</name>
    <dbReference type="NCBI Taxonomy" id="3435"/>
    <lineage>
        <taxon>Eukaryota</taxon>
        <taxon>Viridiplantae</taxon>
        <taxon>Streptophyta</taxon>
        <taxon>Embryophyta</taxon>
        <taxon>Tracheophyta</taxon>
        <taxon>Spermatophyta</taxon>
        <taxon>Magnoliopsida</taxon>
        <taxon>Magnoliidae</taxon>
        <taxon>Laurales</taxon>
        <taxon>Lauraceae</taxon>
        <taxon>Persea</taxon>
    </lineage>
</organism>
<evidence type="ECO:0000313" key="2">
    <source>
        <dbReference type="Proteomes" id="UP001234297"/>
    </source>
</evidence>